<evidence type="ECO:0000259" key="6">
    <source>
        <dbReference type="PROSITE" id="PS50836"/>
    </source>
</evidence>
<dbReference type="PANTHER" id="PTHR10157:SF23">
    <property type="entry name" value="MOXD1 HOMOLOG 1"/>
    <property type="match status" value="1"/>
</dbReference>
<sequence>MLPAHYAGGLSSLGPLILSALLAVPAAAQGSDWVPFDRSQFSGNATLDTEGHVQLFWEIGDEYSTYGIASQSSGYLALGFSETGAMTGADMAVGYMDDGEFVLENRWASGFVTPQLSEDQEYNVRLQGGGQEDGVTWFIFEKKNTADCLENQVTVATRAWQWFIYAFSDDNTFGQHEDENKGKRYIKLGSEETIFVNEIVEVQNTMNWTIVQPEITIPTDETTYCYTLHRVPEGDRHFMIAERPRISSDLLHHLVIYACYSPSDDLLEMLGQEPNCDYENFSNPCNGFVTEWAPGMSGRTFEDGYGKPFGSDFYEYVMFETHYSNPAGLEGLNDTASYTLLYTDEEVDNVIGSLTLGDLQVNGWFLEPGQELVAHSTVCTPECTGDWPEEGITAFSVFHHMHARGRHARVQIIRDGEEIAPLSTLRDFEYDFQFSKGLEQIQLFPGDRFITTCWYDTSDDTEPVPGGVASKDEMCFAWVDYYPLSTILACTQYDTGNETLGLCLDTSEAEPTLYETDMLTASYENFTHPGDVCLAPNGTTQNGSAQSGNDGGDDDDSAASTISFGSAVLITLLSLFVI</sequence>
<keyword evidence="2" id="KW-1015">Disulfide bond</keyword>
<evidence type="ECO:0000313" key="8">
    <source>
        <dbReference type="Proteomes" id="UP000813444"/>
    </source>
</evidence>
<dbReference type="SUPFAM" id="SSF49742">
    <property type="entry name" value="PHM/PNGase F"/>
    <property type="match status" value="2"/>
</dbReference>
<dbReference type="InterPro" id="IPR045266">
    <property type="entry name" value="DOH_DOMON"/>
</dbReference>
<keyword evidence="5" id="KW-0732">Signal</keyword>
<dbReference type="Pfam" id="PF03712">
    <property type="entry name" value="Cu2_monoox_C"/>
    <property type="match status" value="1"/>
</dbReference>
<reference evidence="7" key="1">
    <citation type="journal article" date="2021" name="Nat. Commun.">
        <title>Genetic determinants of endophytism in the Arabidopsis root mycobiome.</title>
        <authorList>
            <person name="Mesny F."/>
            <person name="Miyauchi S."/>
            <person name="Thiergart T."/>
            <person name="Pickel B."/>
            <person name="Atanasova L."/>
            <person name="Karlsson M."/>
            <person name="Huettel B."/>
            <person name="Barry K.W."/>
            <person name="Haridas S."/>
            <person name="Chen C."/>
            <person name="Bauer D."/>
            <person name="Andreopoulos W."/>
            <person name="Pangilinan J."/>
            <person name="LaButti K."/>
            <person name="Riley R."/>
            <person name="Lipzen A."/>
            <person name="Clum A."/>
            <person name="Drula E."/>
            <person name="Henrissat B."/>
            <person name="Kohler A."/>
            <person name="Grigoriev I.V."/>
            <person name="Martin F.M."/>
            <person name="Hacquard S."/>
        </authorList>
    </citation>
    <scope>NUCLEOTIDE SEQUENCE</scope>
    <source>
        <strain evidence="7">MPI-CAGE-CH-0235</strain>
    </source>
</reference>
<evidence type="ECO:0000256" key="4">
    <source>
        <dbReference type="SAM" id="MobiDB-lite"/>
    </source>
</evidence>
<feature type="chain" id="PRO_5035467288" evidence="5">
    <location>
        <begin position="29"/>
        <end position="578"/>
    </location>
</feature>
<dbReference type="AlphaFoldDB" id="A0A8K0SV62"/>
<dbReference type="InterPro" id="IPR005018">
    <property type="entry name" value="DOMON_domain"/>
</dbReference>
<dbReference type="InterPro" id="IPR014784">
    <property type="entry name" value="Cu2_ascorb_mOase-like_C"/>
</dbReference>
<feature type="signal peptide" evidence="5">
    <location>
        <begin position="1"/>
        <end position="28"/>
    </location>
</feature>
<dbReference type="PROSITE" id="PS50836">
    <property type="entry name" value="DOMON"/>
    <property type="match status" value="1"/>
</dbReference>
<feature type="region of interest" description="Disordered" evidence="4">
    <location>
        <begin position="537"/>
        <end position="556"/>
    </location>
</feature>
<comment type="caution">
    <text evidence="7">The sequence shown here is derived from an EMBL/GenBank/DDBJ whole genome shotgun (WGS) entry which is preliminary data.</text>
</comment>
<dbReference type="InterPro" id="IPR024548">
    <property type="entry name" value="Cu2_monoox_C"/>
</dbReference>
<evidence type="ECO:0000256" key="1">
    <source>
        <dbReference type="ARBA" id="ARBA00010676"/>
    </source>
</evidence>
<dbReference type="Proteomes" id="UP000813444">
    <property type="component" value="Unassembled WGS sequence"/>
</dbReference>
<dbReference type="CDD" id="cd09631">
    <property type="entry name" value="DOMON_DOH"/>
    <property type="match status" value="1"/>
</dbReference>
<feature type="domain" description="DOMON" evidence="6">
    <location>
        <begin position="51"/>
        <end position="168"/>
    </location>
</feature>
<evidence type="ECO:0000256" key="2">
    <source>
        <dbReference type="ARBA" id="ARBA00023157"/>
    </source>
</evidence>
<organism evidence="7 8">
    <name type="scientific">Stachybotrys elegans</name>
    <dbReference type="NCBI Taxonomy" id="80388"/>
    <lineage>
        <taxon>Eukaryota</taxon>
        <taxon>Fungi</taxon>
        <taxon>Dikarya</taxon>
        <taxon>Ascomycota</taxon>
        <taxon>Pezizomycotina</taxon>
        <taxon>Sordariomycetes</taxon>
        <taxon>Hypocreomycetidae</taxon>
        <taxon>Hypocreales</taxon>
        <taxon>Stachybotryaceae</taxon>
        <taxon>Stachybotrys</taxon>
    </lineage>
</organism>
<dbReference type="Pfam" id="PF01082">
    <property type="entry name" value="Cu2_monooxygen"/>
    <property type="match status" value="1"/>
</dbReference>
<keyword evidence="8" id="KW-1185">Reference proteome</keyword>
<dbReference type="InterPro" id="IPR008977">
    <property type="entry name" value="PHM/PNGase_F_dom_sf"/>
</dbReference>
<dbReference type="Gene3D" id="2.60.40.1210">
    <property type="entry name" value="Cellobiose dehydrogenase, cytochrome domain"/>
    <property type="match status" value="1"/>
</dbReference>
<name>A0A8K0SV62_9HYPO</name>
<dbReference type="PANTHER" id="PTHR10157">
    <property type="entry name" value="DOPAMINE BETA HYDROXYLASE RELATED"/>
    <property type="match status" value="1"/>
</dbReference>
<protein>
    <submittedName>
        <fullName evidence="7">PHM/PNGase F domain-containing protein</fullName>
    </submittedName>
</protein>
<evidence type="ECO:0000256" key="5">
    <source>
        <dbReference type="SAM" id="SignalP"/>
    </source>
</evidence>
<dbReference type="Pfam" id="PF03351">
    <property type="entry name" value="DOMON"/>
    <property type="match status" value="1"/>
</dbReference>
<dbReference type="Gene3D" id="2.60.120.310">
    <property type="entry name" value="Copper type II, ascorbate-dependent monooxygenase, N-terminal domain"/>
    <property type="match status" value="1"/>
</dbReference>
<comment type="similarity">
    <text evidence="1">Belongs to the copper type II ascorbate-dependent monooxygenase family.</text>
</comment>
<dbReference type="InterPro" id="IPR000323">
    <property type="entry name" value="Cu2_ascorb_mOase_N"/>
</dbReference>
<dbReference type="EMBL" id="JAGPNK010000004">
    <property type="protein sequence ID" value="KAH7322525.1"/>
    <property type="molecule type" value="Genomic_DNA"/>
</dbReference>
<dbReference type="InterPro" id="IPR000945">
    <property type="entry name" value="DBH-like"/>
</dbReference>
<dbReference type="GO" id="GO:0004500">
    <property type="term" value="F:dopamine beta-monooxygenase activity"/>
    <property type="evidence" value="ECO:0007669"/>
    <property type="project" value="InterPro"/>
</dbReference>
<accession>A0A8K0SV62</accession>
<proteinExistence type="inferred from homology"/>
<dbReference type="InterPro" id="IPR036939">
    <property type="entry name" value="Cu2_ascorb_mOase_N_sf"/>
</dbReference>
<gene>
    <name evidence="7" type="ORF">B0I35DRAFT_458823</name>
</gene>
<evidence type="ECO:0000256" key="3">
    <source>
        <dbReference type="ARBA" id="ARBA00023180"/>
    </source>
</evidence>
<dbReference type="OrthoDB" id="19261at2759"/>
<keyword evidence="3" id="KW-0325">Glycoprotein</keyword>
<dbReference type="GO" id="GO:0005507">
    <property type="term" value="F:copper ion binding"/>
    <property type="evidence" value="ECO:0007669"/>
    <property type="project" value="InterPro"/>
</dbReference>
<dbReference type="Gene3D" id="2.60.120.230">
    <property type="match status" value="1"/>
</dbReference>
<evidence type="ECO:0000313" key="7">
    <source>
        <dbReference type="EMBL" id="KAH7322525.1"/>
    </source>
</evidence>
<dbReference type="SUPFAM" id="SSF49344">
    <property type="entry name" value="CBD9-like"/>
    <property type="match status" value="1"/>
</dbReference>